<protein>
    <submittedName>
        <fullName evidence="2">Os04g0485601 protein</fullName>
    </submittedName>
</protein>
<dbReference type="AlphaFoldDB" id="A0A0P0WBU2"/>
<reference evidence="2 3" key="2">
    <citation type="journal article" date="2013" name="Plant Cell Physiol.">
        <title>Rice Annotation Project Database (RAP-DB): an integrative and interactive database for rice genomics.</title>
        <authorList>
            <person name="Sakai H."/>
            <person name="Lee S.S."/>
            <person name="Tanaka T."/>
            <person name="Numa H."/>
            <person name="Kim J."/>
            <person name="Kawahara Y."/>
            <person name="Wakimoto H."/>
            <person name="Yang C.C."/>
            <person name="Iwamoto M."/>
            <person name="Abe T."/>
            <person name="Yamada Y."/>
            <person name="Muto A."/>
            <person name="Inokuchi H."/>
            <person name="Ikemura T."/>
            <person name="Matsumoto T."/>
            <person name="Sasaki T."/>
            <person name="Itoh T."/>
        </authorList>
    </citation>
    <scope>NUCLEOTIDE SEQUENCE [LARGE SCALE GENOMIC DNA]</scope>
    <source>
        <strain evidence="3">cv. Nipponbare</strain>
    </source>
</reference>
<feature type="compositionally biased region" description="Basic residues" evidence="1">
    <location>
        <begin position="40"/>
        <end position="70"/>
    </location>
</feature>
<dbReference type="InParanoid" id="A0A0P0WBU2"/>
<reference evidence="3" key="1">
    <citation type="journal article" date="2005" name="Nature">
        <title>The map-based sequence of the rice genome.</title>
        <authorList>
            <consortium name="International rice genome sequencing project (IRGSP)"/>
            <person name="Matsumoto T."/>
            <person name="Wu J."/>
            <person name="Kanamori H."/>
            <person name="Katayose Y."/>
            <person name="Fujisawa M."/>
            <person name="Namiki N."/>
            <person name="Mizuno H."/>
            <person name="Yamamoto K."/>
            <person name="Antonio B.A."/>
            <person name="Baba T."/>
            <person name="Sakata K."/>
            <person name="Nagamura Y."/>
            <person name="Aoki H."/>
            <person name="Arikawa K."/>
            <person name="Arita K."/>
            <person name="Bito T."/>
            <person name="Chiden Y."/>
            <person name="Fujitsuka N."/>
            <person name="Fukunaka R."/>
            <person name="Hamada M."/>
            <person name="Harada C."/>
            <person name="Hayashi A."/>
            <person name="Hijishita S."/>
            <person name="Honda M."/>
            <person name="Hosokawa S."/>
            <person name="Ichikawa Y."/>
            <person name="Idonuma A."/>
            <person name="Iijima M."/>
            <person name="Ikeda M."/>
            <person name="Ikeno M."/>
            <person name="Ito K."/>
            <person name="Ito S."/>
            <person name="Ito T."/>
            <person name="Ito Y."/>
            <person name="Ito Y."/>
            <person name="Iwabuchi A."/>
            <person name="Kamiya K."/>
            <person name="Karasawa W."/>
            <person name="Kurita K."/>
            <person name="Katagiri S."/>
            <person name="Kikuta A."/>
            <person name="Kobayashi H."/>
            <person name="Kobayashi N."/>
            <person name="Machita K."/>
            <person name="Maehara T."/>
            <person name="Masukawa M."/>
            <person name="Mizubayashi T."/>
            <person name="Mukai Y."/>
            <person name="Nagasaki H."/>
            <person name="Nagata Y."/>
            <person name="Naito S."/>
            <person name="Nakashima M."/>
            <person name="Nakama Y."/>
            <person name="Nakamichi Y."/>
            <person name="Nakamura M."/>
            <person name="Meguro A."/>
            <person name="Negishi M."/>
            <person name="Ohta I."/>
            <person name="Ohta T."/>
            <person name="Okamoto M."/>
            <person name="Ono N."/>
            <person name="Saji S."/>
            <person name="Sakaguchi M."/>
            <person name="Sakai K."/>
            <person name="Shibata M."/>
            <person name="Shimokawa T."/>
            <person name="Song J."/>
            <person name="Takazaki Y."/>
            <person name="Terasawa K."/>
            <person name="Tsugane M."/>
            <person name="Tsuji K."/>
            <person name="Ueda S."/>
            <person name="Waki K."/>
            <person name="Yamagata H."/>
            <person name="Yamamoto M."/>
            <person name="Yamamoto S."/>
            <person name="Yamane H."/>
            <person name="Yoshiki S."/>
            <person name="Yoshihara R."/>
            <person name="Yukawa K."/>
            <person name="Zhong H."/>
            <person name="Yano M."/>
            <person name="Yuan Q."/>
            <person name="Ouyang S."/>
            <person name="Liu J."/>
            <person name="Jones K.M."/>
            <person name="Gansberger K."/>
            <person name="Moffat K."/>
            <person name="Hill J."/>
            <person name="Bera J."/>
            <person name="Fadrosh D."/>
            <person name="Jin S."/>
            <person name="Johri S."/>
            <person name="Kim M."/>
            <person name="Overton L."/>
            <person name="Reardon M."/>
            <person name="Tsitrin T."/>
            <person name="Vuong H."/>
            <person name="Weaver B."/>
            <person name="Ciecko A."/>
            <person name="Tallon L."/>
            <person name="Jackson J."/>
            <person name="Pai G."/>
            <person name="Aken S.V."/>
            <person name="Utterback T."/>
            <person name="Reidmuller S."/>
            <person name="Feldblyum T."/>
            <person name="Hsiao J."/>
            <person name="Zismann V."/>
            <person name="Iobst S."/>
            <person name="de Vazeille A.R."/>
            <person name="Buell C.R."/>
            <person name="Ying K."/>
            <person name="Li Y."/>
            <person name="Lu T."/>
            <person name="Huang Y."/>
            <person name="Zhao Q."/>
            <person name="Feng Q."/>
            <person name="Zhang L."/>
            <person name="Zhu J."/>
            <person name="Weng Q."/>
            <person name="Mu J."/>
            <person name="Lu Y."/>
            <person name="Fan D."/>
            <person name="Liu Y."/>
            <person name="Guan J."/>
            <person name="Zhang Y."/>
            <person name="Yu S."/>
            <person name="Liu X."/>
            <person name="Zhang Y."/>
            <person name="Hong G."/>
            <person name="Han B."/>
            <person name="Choisne N."/>
            <person name="Demange N."/>
            <person name="Orjeda G."/>
            <person name="Samain S."/>
            <person name="Cattolico L."/>
            <person name="Pelletier E."/>
            <person name="Couloux A."/>
            <person name="Segurens B."/>
            <person name="Wincker P."/>
            <person name="D'Hont A."/>
            <person name="Scarpelli C."/>
            <person name="Weissenbach J."/>
            <person name="Salanoubat M."/>
            <person name="Quetier F."/>
            <person name="Yu Y."/>
            <person name="Kim H.R."/>
            <person name="Rambo T."/>
            <person name="Currie J."/>
            <person name="Collura K."/>
            <person name="Luo M."/>
            <person name="Yang T."/>
            <person name="Ammiraju J.S.S."/>
            <person name="Engler F."/>
            <person name="Soderlund C."/>
            <person name="Wing R.A."/>
            <person name="Palmer L.E."/>
            <person name="de la Bastide M."/>
            <person name="Spiegel L."/>
            <person name="Nascimento L."/>
            <person name="Zutavern T."/>
            <person name="O'Shaughnessy A."/>
            <person name="Dike S."/>
            <person name="Dedhia N."/>
            <person name="Preston R."/>
            <person name="Balija V."/>
            <person name="McCombie W.R."/>
            <person name="Chow T."/>
            <person name="Chen H."/>
            <person name="Chung M."/>
            <person name="Chen C."/>
            <person name="Shaw J."/>
            <person name="Wu H."/>
            <person name="Hsiao K."/>
            <person name="Chao Y."/>
            <person name="Chu M."/>
            <person name="Cheng C."/>
            <person name="Hour A."/>
            <person name="Lee P."/>
            <person name="Lin S."/>
            <person name="Lin Y."/>
            <person name="Liou J."/>
            <person name="Liu S."/>
            <person name="Hsing Y."/>
            <person name="Raghuvanshi S."/>
            <person name="Mohanty A."/>
            <person name="Bharti A.K."/>
            <person name="Gaur A."/>
            <person name="Gupta V."/>
            <person name="Kumar D."/>
            <person name="Ravi V."/>
            <person name="Vij S."/>
            <person name="Kapur A."/>
            <person name="Khurana P."/>
            <person name="Khurana P."/>
            <person name="Khurana J.P."/>
            <person name="Tyagi A.K."/>
            <person name="Gaikwad K."/>
            <person name="Singh A."/>
            <person name="Dalal V."/>
            <person name="Srivastava S."/>
            <person name="Dixit A."/>
            <person name="Pal A.K."/>
            <person name="Ghazi I.A."/>
            <person name="Yadav M."/>
            <person name="Pandit A."/>
            <person name="Bhargava A."/>
            <person name="Sureshbabu K."/>
            <person name="Batra K."/>
            <person name="Sharma T.R."/>
            <person name="Mohapatra T."/>
            <person name="Singh N.K."/>
            <person name="Messing J."/>
            <person name="Nelson A.B."/>
            <person name="Fuks G."/>
            <person name="Kavchok S."/>
            <person name="Keizer G."/>
            <person name="Linton E."/>
            <person name="Llaca V."/>
            <person name="Song R."/>
            <person name="Tanyolac B."/>
            <person name="Young S."/>
            <person name="Ho-Il K."/>
            <person name="Hahn J.H."/>
            <person name="Sangsakoo G."/>
            <person name="Vanavichit A."/>
            <person name="de Mattos Luiz.A.T."/>
            <person name="Zimmer P.D."/>
            <person name="Malone G."/>
            <person name="Dellagostin O."/>
            <person name="de Oliveira A.C."/>
            <person name="Bevan M."/>
            <person name="Bancroft I."/>
            <person name="Minx P."/>
            <person name="Cordum H."/>
            <person name="Wilson R."/>
            <person name="Cheng Z."/>
            <person name="Jin W."/>
            <person name="Jiang J."/>
            <person name="Leong S.A."/>
            <person name="Iwama H."/>
            <person name="Gojobori T."/>
            <person name="Itoh T."/>
            <person name="Niimura Y."/>
            <person name="Fujii Y."/>
            <person name="Habara T."/>
            <person name="Sakai H."/>
            <person name="Sato Y."/>
            <person name="Wilson G."/>
            <person name="Kumar K."/>
            <person name="McCouch S."/>
            <person name="Juretic N."/>
            <person name="Hoen D."/>
            <person name="Wright S."/>
            <person name="Bruskiewich R."/>
            <person name="Bureau T."/>
            <person name="Miyao A."/>
            <person name="Hirochika H."/>
            <person name="Nishikawa T."/>
            <person name="Kadowaki K."/>
            <person name="Sugiura M."/>
            <person name="Burr B."/>
            <person name="Sasaki T."/>
        </authorList>
    </citation>
    <scope>NUCLEOTIDE SEQUENCE [LARGE SCALE GENOMIC DNA]</scope>
    <source>
        <strain evidence="3">cv. Nipponbare</strain>
    </source>
</reference>
<keyword evidence="3" id="KW-1185">Reference proteome</keyword>
<reference evidence="2 3" key="3">
    <citation type="journal article" date="2013" name="Rice">
        <title>Improvement of the Oryza sativa Nipponbare reference genome using next generation sequence and optical map data.</title>
        <authorList>
            <person name="Kawahara Y."/>
            <person name="de la Bastide M."/>
            <person name="Hamilton J.P."/>
            <person name="Kanamori H."/>
            <person name="McCombie W.R."/>
            <person name="Ouyang S."/>
            <person name="Schwartz D.C."/>
            <person name="Tanaka T."/>
            <person name="Wu J."/>
            <person name="Zhou S."/>
            <person name="Childs K.L."/>
            <person name="Davidson R.M."/>
            <person name="Lin H."/>
            <person name="Quesada-Ocampo L."/>
            <person name="Vaillancourt B."/>
            <person name="Sakai H."/>
            <person name="Lee S.S."/>
            <person name="Kim J."/>
            <person name="Numa H."/>
            <person name="Itoh T."/>
            <person name="Buell C.R."/>
            <person name="Matsumoto T."/>
        </authorList>
    </citation>
    <scope>NUCLEOTIDE SEQUENCE [LARGE SCALE GENOMIC DNA]</scope>
    <source>
        <strain evidence="3">cv. Nipponbare</strain>
    </source>
</reference>
<feature type="non-terminal residue" evidence="2">
    <location>
        <position position="127"/>
    </location>
</feature>
<evidence type="ECO:0000313" key="2">
    <source>
        <dbReference type="EMBL" id="BAS89790.1"/>
    </source>
</evidence>
<sequence length="127" mass="14282">LLSLPRAASPPPISNITPPPPRFTSPPTPAAPLSPAARRPSLHRRPLSIRISRSHRRPLSIRSPSRRRRFPPPDRCRQRTLALTAFRHRIAHRPVSTAQPSGRRQSLVIRSHHSRGVVKPSGLPWRS</sequence>
<dbReference type="PaxDb" id="39947-A0A0P0WBU2"/>
<feature type="region of interest" description="Disordered" evidence="1">
    <location>
        <begin position="1"/>
        <end position="77"/>
    </location>
</feature>
<evidence type="ECO:0000313" key="3">
    <source>
        <dbReference type="Proteomes" id="UP000059680"/>
    </source>
</evidence>
<proteinExistence type="predicted"/>
<name>A0A0P0WBU2_ORYSJ</name>
<accession>A0A0P0WBU2</accession>
<organism evidence="2 3">
    <name type="scientific">Oryza sativa subsp. japonica</name>
    <name type="common">Rice</name>
    <dbReference type="NCBI Taxonomy" id="39947"/>
    <lineage>
        <taxon>Eukaryota</taxon>
        <taxon>Viridiplantae</taxon>
        <taxon>Streptophyta</taxon>
        <taxon>Embryophyta</taxon>
        <taxon>Tracheophyta</taxon>
        <taxon>Spermatophyta</taxon>
        <taxon>Magnoliopsida</taxon>
        <taxon>Liliopsida</taxon>
        <taxon>Poales</taxon>
        <taxon>Poaceae</taxon>
        <taxon>BOP clade</taxon>
        <taxon>Oryzoideae</taxon>
        <taxon>Oryzeae</taxon>
        <taxon>Oryzinae</taxon>
        <taxon>Oryza</taxon>
        <taxon>Oryza sativa</taxon>
    </lineage>
</organism>
<evidence type="ECO:0000256" key="1">
    <source>
        <dbReference type="SAM" id="MobiDB-lite"/>
    </source>
</evidence>
<dbReference type="Proteomes" id="UP000059680">
    <property type="component" value="Chromosome 4"/>
</dbReference>
<feature type="region of interest" description="Disordered" evidence="1">
    <location>
        <begin position="93"/>
        <end position="127"/>
    </location>
</feature>
<feature type="compositionally biased region" description="Pro residues" evidence="1">
    <location>
        <begin position="8"/>
        <end position="32"/>
    </location>
</feature>
<dbReference type="Gramene" id="Os04t0485601-00">
    <property type="protein sequence ID" value="Os04t0485601-00"/>
    <property type="gene ID" value="Os04g0485601"/>
</dbReference>
<dbReference type="EMBL" id="AP014960">
    <property type="protein sequence ID" value="BAS89790.1"/>
    <property type="molecule type" value="Genomic_DNA"/>
</dbReference>
<gene>
    <name evidence="2" type="ordered locus">Os04g0485601</name>
    <name evidence="2" type="ORF">OSNPB_040485601</name>
</gene>